<accession>A0A087TJ47</accession>
<feature type="non-terminal residue" evidence="1">
    <location>
        <position position="61"/>
    </location>
</feature>
<organism evidence="1 2">
    <name type="scientific">Stegodyphus mimosarum</name>
    <name type="common">African social velvet spider</name>
    <dbReference type="NCBI Taxonomy" id="407821"/>
    <lineage>
        <taxon>Eukaryota</taxon>
        <taxon>Metazoa</taxon>
        <taxon>Ecdysozoa</taxon>
        <taxon>Arthropoda</taxon>
        <taxon>Chelicerata</taxon>
        <taxon>Arachnida</taxon>
        <taxon>Araneae</taxon>
        <taxon>Araneomorphae</taxon>
        <taxon>Entelegynae</taxon>
        <taxon>Eresoidea</taxon>
        <taxon>Eresidae</taxon>
        <taxon>Stegodyphus</taxon>
    </lineage>
</organism>
<gene>
    <name evidence="1" type="ORF">X975_04303</name>
</gene>
<dbReference type="AlphaFoldDB" id="A0A087TJ47"/>
<protein>
    <submittedName>
        <fullName evidence="1">Uncharacterized protein</fullName>
    </submittedName>
</protein>
<dbReference type="EMBL" id="KK115446">
    <property type="protein sequence ID" value="KFM65136.1"/>
    <property type="molecule type" value="Genomic_DNA"/>
</dbReference>
<evidence type="ECO:0000313" key="2">
    <source>
        <dbReference type="Proteomes" id="UP000054359"/>
    </source>
</evidence>
<sequence length="61" mass="6852">MDSYSKYSDRIIIQLLIVLENSTNALDSSRRILSHTSGTNVNYHSVNEVLRSHTPTAPDGY</sequence>
<proteinExistence type="predicted"/>
<evidence type="ECO:0000313" key="1">
    <source>
        <dbReference type="EMBL" id="KFM65136.1"/>
    </source>
</evidence>
<name>A0A087TJ47_STEMI</name>
<dbReference type="Proteomes" id="UP000054359">
    <property type="component" value="Unassembled WGS sequence"/>
</dbReference>
<keyword evidence="2" id="KW-1185">Reference proteome</keyword>
<reference evidence="1 2" key="1">
    <citation type="submission" date="2013-11" db="EMBL/GenBank/DDBJ databases">
        <title>Genome sequencing of Stegodyphus mimosarum.</title>
        <authorList>
            <person name="Bechsgaard J."/>
        </authorList>
    </citation>
    <scope>NUCLEOTIDE SEQUENCE [LARGE SCALE GENOMIC DNA]</scope>
</reference>